<evidence type="ECO:0000256" key="6">
    <source>
        <dbReference type="ARBA" id="ARBA00023242"/>
    </source>
</evidence>
<comment type="caution">
    <text evidence="7">The sequence shown here is derived from an EMBL/GenBank/DDBJ whole genome shotgun (WGS) entry which is preliminary data.</text>
</comment>
<evidence type="ECO:0000256" key="5">
    <source>
        <dbReference type="ARBA" id="ARBA00023163"/>
    </source>
</evidence>
<dbReference type="PANTHER" id="PTHR31944">
    <property type="entry name" value="HEME-RESPONSIVE ZINC FINGER TRANSCRIPTION FACTOR HAP1"/>
    <property type="match status" value="1"/>
</dbReference>
<dbReference type="GO" id="GO:0046872">
    <property type="term" value="F:metal ion binding"/>
    <property type="evidence" value="ECO:0007669"/>
    <property type="project" value="UniProtKB-KW"/>
</dbReference>
<dbReference type="GO" id="GO:0001228">
    <property type="term" value="F:DNA-binding transcription activator activity, RNA polymerase II-specific"/>
    <property type="evidence" value="ECO:0007669"/>
    <property type="project" value="TreeGrafter"/>
</dbReference>
<protein>
    <recommendedName>
        <fullName evidence="9">Transcription factor domain-containing protein</fullName>
    </recommendedName>
</protein>
<gene>
    <name evidence="7" type="ORF">G6011_01072</name>
</gene>
<dbReference type="GO" id="GO:0000978">
    <property type="term" value="F:RNA polymerase II cis-regulatory region sequence-specific DNA binding"/>
    <property type="evidence" value="ECO:0007669"/>
    <property type="project" value="TreeGrafter"/>
</dbReference>
<organism evidence="7 8">
    <name type="scientific">Alternaria panax</name>
    <dbReference type="NCBI Taxonomy" id="48097"/>
    <lineage>
        <taxon>Eukaryota</taxon>
        <taxon>Fungi</taxon>
        <taxon>Dikarya</taxon>
        <taxon>Ascomycota</taxon>
        <taxon>Pezizomycotina</taxon>
        <taxon>Dothideomycetes</taxon>
        <taxon>Pleosporomycetidae</taxon>
        <taxon>Pleosporales</taxon>
        <taxon>Pleosporineae</taxon>
        <taxon>Pleosporaceae</taxon>
        <taxon>Alternaria</taxon>
        <taxon>Alternaria sect. Panax</taxon>
    </lineage>
</organism>
<evidence type="ECO:0000256" key="2">
    <source>
        <dbReference type="ARBA" id="ARBA00022833"/>
    </source>
</evidence>
<reference evidence="7" key="1">
    <citation type="submission" date="2021-07" db="EMBL/GenBank/DDBJ databases">
        <title>Genome Resource of American Ginseng Black Spot Pathogen Alternaria panax.</title>
        <authorList>
            <person name="Qiu C."/>
            <person name="Wang W."/>
            <person name="Liu Z."/>
        </authorList>
    </citation>
    <scope>NUCLEOTIDE SEQUENCE</scope>
    <source>
        <strain evidence="7">BNCC115425</strain>
    </source>
</reference>
<keyword evidence="2" id="KW-0862">Zinc</keyword>
<evidence type="ECO:0000313" key="7">
    <source>
        <dbReference type="EMBL" id="KAG9195951.1"/>
    </source>
</evidence>
<evidence type="ECO:0008006" key="9">
    <source>
        <dbReference type="Google" id="ProtNLM"/>
    </source>
</evidence>
<evidence type="ECO:0000256" key="3">
    <source>
        <dbReference type="ARBA" id="ARBA00023015"/>
    </source>
</evidence>
<dbReference type="Proteomes" id="UP001199106">
    <property type="component" value="Unassembled WGS sequence"/>
</dbReference>
<dbReference type="InterPro" id="IPR051430">
    <property type="entry name" value="Fungal_TF_Env_Response"/>
</dbReference>
<keyword evidence="3" id="KW-0805">Transcription regulation</keyword>
<dbReference type="AlphaFoldDB" id="A0AAD4NU83"/>
<keyword evidence="5" id="KW-0804">Transcription</keyword>
<proteinExistence type="predicted"/>
<keyword evidence="4" id="KW-0238">DNA-binding</keyword>
<sequence>MAYFPELRVFMKGVYHNSTAQRLAQDMMSVGKRTSADISPYNIVSVSSLRDLLPDRPTTDRLVQKYFSTFETTYRILHIPTFQEAYERYWDVAKPGFADMDAIVELELQASIDKGINIFDDKSSFSNFFAGTASVACRLESDCAAPANINDAQLHSSLEELPPSQPVDVFTDTSFLFVSMRSRELRSRPCTLANSLQSKLSFQDTLSHANAIQEHLGSIPTWTDPRSLQARTLLDLQLRQLSVILYAAMTADLETTTNTEHQFSSIALLEAATVTASLHTALTASSNLAVCCARSDYYRAALWVCHIAYYASKNNDAMVAQVAKTALESCVEQALNLLEERVMLTGRGSQQNWVLSAAVGLVNLQFEPLRSDAVKLQAIDRVSRLLYKMLSRKDINQQLPANEILLQDTLHMAKQVDSHSGHFSSEAPSIVSFTDTGLRVDAFDLGETSEWMSDDFWFLNEPFENVTQIHGQF</sequence>
<evidence type="ECO:0000256" key="1">
    <source>
        <dbReference type="ARBA" id="ARBA00022723"/>
    </source>
</evidence>
<dbReference type="PANTHER" id="PTHR31944:SF130">
    <property type="entry name" value="ZN(II)2CYS6 TRANSCRIPTION FACTO (EUROFUNG)"/>
    <property type="match status" value="1"/>
</dbReference>
<keyword evidence="6" id="KW-0539">Nucleus</keyword>
<evidence type="ECO:0000256" key="4">
    <source>
        <dbReference type="ARBA" id="ARBA00023125"/>
    </source>
</evidence>
<keyword evidence="1" id="KW-0479">Metal-binding</keyword>
<name>A0AAD4NU83_9PLEO</name>
<accession>A0AAD4NU83</accession>
<dbReference type="CDD" id="cd12148">
    <property type="entry name" value="fungal_TF_MHR"/>
    <property type="match status" value="1"/>
</dbReference>
<dbReference type="GO" id="GO:0005634">
    <property type="term" value="C:nucleus"/>
    <property type="evidence" value="ECO:0007669"/>
    <property type="project" value="TreeGrafter"/>
</dbReference>
<keyword evidence="8" id="KW-1185">Reference proteome</keyword>
<dbReference type="EMBL" id="JAANER010000001">
    <property type="protein sequence ID" value="KAG9195951.1"/>
    <property type="molecule type" value="Genomic_DNA"/>
</dbReference>
<evidence type="ECO:0000313" key="8">
    <source>
        <dbReference type="Proteomes" id="UP001199106"/>
    </source>
</evidence>